<comment type="caution">
    <text evidence="2">The sequence shown here is derived from an EMBL/GenBank/DDBJ whole genome shotgun (WGS) entry which is preliminary data.</text>
</comment>
<dbReference type="SUPFAM" id="SSF69118">
    <property type="entry name" value="AhpD-like"/>
    <property type="match status" value="1"/>
</dbReference>
<sequence length="272" mass="30117">MKEQIQGAPTEPDFASLTGLISQVADLDEFRKSAWTSLPVASDYWRAPMESSHLTARMKELVLLGMHASATSLNVDGVERHIRRALAAGATAAEIIDVLITIVALANHALYFSVPILQEELRKRGGDADGTEEFDPDFEAAKQAFIESRGFWNSDREAIARLMPEYYQALDAVSTESWNNGKLTTKEREFVCIGIDCTVTHNYEPGLRRHIRNALDLGATREEILEVFQLAGLLGLESYILGAKILFGHQASMTTAQEAADRDLCRLTSCEQ</sequence>
<dbReference type="EMBL" id="JAKZBV010000001">
    <property type="protein sequence ID" value="MCH6470723.1"/>
    <property type="molecule type" value="Genomic_DNA"/>
</dbReference>
<evidence type="ECO:0000259" key="1">
    <source>
        <dbReference type="Pfam" id="PF02627"/>
    </source>
</evidence>
<dbReference type="Gene3D" id="1.20.1290.10">
    <property type="entry name" value="AhpD-like"/>
    <property type="match status" value="1"/>
</dbReference>
<reference evidence="2 3" key="1">
    <citation type="submission" date="2022-03" db="EMBL/GenBank/DDBJ databases">
        <title>Sinomonas sp. isolated from a soil.</title>
        <authorList>
            <person name="Han J."/>
            <person name="Kim D.-U."/>
        </authorList>
    </citation>
    <scope>NUCLEOTIDE SEQUENCE [LARGE SCALE GENOMIC DNA]</scope>
    <source>
        <strain evidence="2 3">5-5</strain>
    </source>
</reference>
<dbReference type="Pfam" id="PF02627">
    <property type="entry name" value="CMD"/>
    <property type="match status" value="2"/>
</dbReference>
<name>A0ABS9U251_9MICC</name>
<dbReference type="InterPro" id="IPR003779">
    <property type="entry name" value="CMD-like"/>
</dbReference>
<proteinExistence type="predicted"/>
<feature type="domain" description="Carboxymuconolactone decarboxylase-like" evidence="1">
    <location>
        <begin position="49"/>
        <end position="104"/>
    </location>
</feature>
<dbReference type="RefSeq" id="WP_241054234.1">
    <property type="nucleotide sequence ID" value="NZ_JAKZBV010000001.1"/>
</dbReference>
<gene>
    <name evidence="2" type="ORF">L0M17_12185</name>
</gene>
<dbReference type="InterPro" id="IPR029032">
    <property type="entry name" value="AhpD-like"/>
</dbReference>
<evidence type="ECO:0000313" key="3">
    <source>
        <dbReference type="Proteomes" id="UP001202922"/>
    </source>
</evidence>
<dbReference type="PANTHER" id="PTHR33930:SF2">
    <property type="entry name" value="BLR3452 PROTEIN"/>
    <property type="match status" value="1"/>
</dbReference>
<protein>
    <submittedName>
        <fullName evidence="2">Carboxymuconolactone decarboxylase family protein</fullName>
    </submittedName>
</protein>
<keyword evidence="3" id="KW-1185">Reference proteome</keyword>
<organism evidence="2 3">
    <name type="scientific">Sinomonas terrae</name>
    <dbReference type="NCBI Taxonomy" id="2908838"/>
    <lineage>
        <taxon>Bacteria</taxon>
        <taxon>Bacillati</taxon>
        <taxon>Actinomycetota</taxon>
        <taxon>Actinomycetes</taxon>
        <taxon>Micrococcales</taxon>
        <taxon>Micrococcaceae</taxon>
        <taxon>Sinomonas</taxon>
    </lineage>
</organism>
<dbReference type="Proteomes" id="UP001202922">
    <property type="component" value="Unassembled WGS sequence"/>
</dbReference>
<accession>A0ABS9U251</accession>
<feature type="domain" description="Carboxymuconolactone decarboxylase-like" evidence="1">
    <location>
        <begin position="164"/>
        <end position="230"/>
    </location>
</feature>
<dbReference type="PANTHER" id="PTHR33930">
    <property type="entry name" value="ALKYL HYDROPEROXIDE REDUCTASE AHPD"/>
    <property type="match status" value="1"/>
</dbReference>
<evidence type="ECO:0000313" key="2">
    <source>
        <dbReference type="EMBL" id="MCH6470723.1"/>
    </source>
</evidence>